<keyword evidence="3" id="KW-1185">Reference proteome</keyword>
<evidence type="ECO:0000256" key="1">
    <source>
        <dbReference type="SAM" id="Phobius"/>
    </source>
</evidence>
<gene>
    <name evidence="2" type="ORF">GCM10023205_46480</name>
</gene>
<comment type="caution">
    <text evidence="2">The sequence shown here is derived from an EMBL/GenBank/DDBJ whole genome shotgun (WGS) entry which is preliminary data.</text>
</comment>
<name>A0ABP9HNE7_9ACTN</name>
<organism evidence="2 3">
    <name type="scientific">Yinghuangia aomiensis</name>
    <dbReference type="NCBI Taxonomy" id="676205"/>
    <lineage>
        <taxon>Bacteria</taxon>
        <taxon>Bacillati</taxon>
        <taxon>Actinomycetota</taxon>
        <taxon>Actinomycetes</taxon>
        <taxon>Kitasatosporales</taxon>
        <taxon>Streptomycetaceae</taxon>
        <taxon>Yinghuangia</taxon>
    </lineage>
</organism>
<proteinExistence type="predicted"/>
<accession>A0ABP9HNE7</accession>
<keyword evidence="1" id="KW-1133">Transmembrane helix</keyword>
<protein>
    <submittedName>
        <fullName evidence="2">Uncharacterized protein</fullName>
    </submittedName>
</protein>
<evidence type="ECO:0000313" key="3">
    <source>
        <dbReference type="Proteomes" id="UP001500466"/>
    </source>
</evidence>
<evidence type="ECO:0000313" key="2">
    <source>
        <dbReference type="EMBL" id="GAA4974519.1"/>
    </source>
</evidence>
<dbReference type="Proteomes" id="UP001500466">
    <property type="component" value="Unassembled WGS sequence"/>
</dbReference>
<reference evidence="3" key="1">
    <citation type="journal article" date="2019" name="Int. J. Syst. Evol. Microbiol.">
        <title>The Global Catalogue of Microorganisms (GCM) 10K type strain sequencing project: providing services to taxonomists for standard genome sequencing and annotation.</title>
        <authorList>
            <consortium name="The Broad Institute Genomics Platform"/>
            <consortium name="The Broad Institute Genome Sequencing Center for Infectious Disease"/>
            <person name="Wu L."/>
            <person name="Ma J."/>
        </authorList>
    </citation>
    <scope>NUCLEOTIDE SEQUENCE [LARGE SCALE GENOMIC DNA]</scope>
    <source>
        <strain evidence="3">JCM 17986</strain>
    </source>
</reference>
<feature type="transmembrane region" description="Helical" evidence="1">
    <location>
        <begin position="207"/>
        <end position="229"/>
    </location>
</feature>
<sequence length="234" mass="22217">MGGGLAAGGAAGRGFSGAMSVAAGADLVRPGSRHALRRGVVPRSRGRAGAGLRVLSAGAGARGAAPGGPGAGASAVSAAAVLSAAGAAAGAAAGVSAAARSHRVPRGAVRAARLLAAGRIAVGVAQAVVPQAAERWLPARPAGAKDPAAVPARGLGVRDTVVAAGCLHALSQGRGAAEWAWLQVAADVADGAGTAGRWRALDRREKTWIVLLGLLAAADTAVAVALGGADADGA</sequence>
<keyword evidence="1" id="KW-0812">Transmembrane</keyword>
<keyword evidence="1" id="KW-0472">Membrane</keyword>
<dbReference type="EMBL" id="BAABHS010000016">
    <property type="protein sequence ID" value="GAA4974519.1"/>
    <property type="molecule type" value="Genomic_DNA"/>
</dbReference>